<keyword evidence="1" id="KW-0812">Transmembrane</keyword>
<keyword evidence="1" id="KW-0472">Membrane</keyword>
<protein>
    <submittedName>
        <fullName evidence="2">Uncharacterized protein</fullName>
    </submittedName>
</protein>
<comment type="caution">
    <text evidence="2">The sequence shown here is derived from an EMBL/GenBank/DDBJ whole genome shotgun (WGS) entry which is preliminary data.</text>
</comment>
<evidence type="ECO:0000256" key="1">
    <source>
        <dbReference type="SAM" id="Phobius"/>
    </source>
</evidence>
<keyword evidence="1" id="KW-1133">Transmembrane helix</keyword>
<proteinExistence type="predicted"/>
<sequence>MCGTCWEDGFQVAVCRQTPSTSSIKPYYRNGHYCHNKLSTTLLPACLAVVKHAFHLEGIIPVISMWFPLHILPTNLGCLAVTALIFVFLSLLYCLICSLVMPHLPRVEFTPISIK</sequence>
<dbReference type="EMBL" id="BGPR01000036">
    <property type="protein sequence ID" value="GBL84301.1"/>
    <property type="molecule type" value="Genomic_DNA"/>
</dbReference>
<dbReference type="Proteomes" id="UP000499080">
    <property type="component" value="Unassembled WGS sequence"/>
</dbReference>
<name>A0A4Y2AW58_ARAVE</name>
<keyword evidence="3" id="KW-1185">Reference proteome</keyword>
<dbReference type="AlphaFoldDB" id="A0A4Y2AW58"/>
<organism evidence="2 3">
    <name type="scientific">Araneus ventricosus</name>
    <name type="common">Orbweaver spider</name>
    <name type="synonym">Epeira ventricosa</name>
    <dbReference type="NCBI Taxonomy" id="182803"/>
    <lineage>
        <taxon>Eukaryota</taxon>
        <taxon>Metazoa</taxon>
        <taxon>Ecdysozoa</taxon>
        <taxon>Arthropoda</taxon>
        <taxon>Chelicerata</taxon>
        <taxon>Arachnida</taxon>
        <taxon>Araneae</taxon>
        <taxon>Araneomorphae</taxon>
        <taxon>Entelegynae</taxon>
        <taxon>Araneoidea</taxon>
        <taxon>Araneidae</taxon>
        <taxon>Araneus</taxon>
    </lineage>
</organism>
<evidence type="ECO:0000313" key="2">
    <source>
        <dbReference type="EMBL" id="GBL84301.1"/>
    </source>
</evidence>
<reference evidence="2 3" key="1">
    <citation type="journal article" date="2019" name="Sci. Rep.">
        <title>Orb-weaving spider Araneus ventricosus genome elucidates the spidroin gene catalogue.</title>
        <authorList>
            <person name="Kono N."/>
            <person name="Nakamura H."/>
            <person name="Ohtoshi R."/>
            <person name="Moran D.A.P."/>
            <person name="Shinohara A."/>
            <person name="Yoshida Y."/>
            <person name="Fujiwara M."/>
            <person name="Mori M."/>
            <person name="Tomita M."/>
            <person name="Arakawa K."/>
        </authorList>
    </citation>
    <scope>NUCLEOTIDE SEQUENCE [LARGE SCALE GENOMIC DNA]</scope>
</reference>
<feature type="transmembrane region" description="Helical" evidence="1">
    <location>
        <begin position="74"/>
        <end position="96"/>
    </location>
</feature>
<accession>A0A4Y2AW58</accession>
<gene>
    <name evidence="2" type="ORF">AVEN_118675_1</name>
</gene>
<evidence type="ECO:0000313" key="3">
    <source>
        <dbReference type="Proteomes" id="UP000499080"/>
    </source>
</evidence>